<name>A0A4V2M3C0_9ACTN</name>
<dbReference type="EMBL" id="SJKA01000007">
    <property type="protein sequence ID" value="TCC31402.1"/>
    <property type="molecule type" value="Genomic_DNA"/>
</dbReference>
<evidence type="ECO:0000256" key="1">
    <source>
        <dbReference type="SAM" id="MobiDB-lite"/>
    </source>
</evidence>
<reference evidence="2 3" key="1">
    <citation type="submission" date="2019-02" db="EMBL/GenBank/DDBJ databases">
        <title>Kribbella capetownensis sp. nov. and Kribbella speibonae sp. nov., isolated from soil.</title>
        <authorList>
            <person name="Curtis S.M."/>
            <person name="Norton I."/>
            <person name="Everest G.J."/>
            <person name="Meyers P.R."/>
        </authorList>
    </citation>
    <scope>NUCLEOTIDE SEQUENCE [LARGE SCALE GENOMIC DNA]</scope>
    <source>
        <strain evidence="2 3">DSM 27082</strain>
    </source>
</reference>
<comment type="caution">
    <text evidence="2">The sequence shown here is derived from an EMBL/GenBank/DDBJ whole genome shotgun (WGS) entry which is preliminary data.</text>
</comment>
<keyword evidence="3" id="KW-1185">Reference proteome</keyword>
<dbReference type="AlphaFoldDB" id="A0A4V2M3C0"/>
<dbReference type="Proteomes" id="UP000292695">
    <property type="component" value="Unassembled WGS sequence"/>
</dbReference>
<evidence type="ECO:0000313" key="3">
    <source>
        <dbReference type="Proteomes" id="UP000292695"/>
    </source>
</evidence>
<evidence type="ECO:0000313" key="2">
    <source>
        <dbReference type="EMBL" id="TCC31402.1"/>
    </source>
</evidence>
<protein>
    <submittedName>
        <fullName evidence="2">Uncharacterized protein</fullName>
    </submittedName>
</protein>
<feature type="region of interest" description="Disordered" evidence="1">
    <location>
        <begin position="19"/>
        <end position="58"/>
    </location>
</feature>
<gene>
    <name evidence="2" type="ORF">E0H50_22285</name>
</gene>
<accession>A0A4V2M3C0</accession>
<sequence>MGRCGSALLPGPTTPLTVKGHCRYPRLDAPDGERQPRTRTRNTHWGLGTGNGDSGQVIPGAHPPLPVACCLLPVACCLIPTGLIAAHTSDRRGG</sequence>
<feature type="compositionally biased region" description="Basic and acidic residues" evidence="1">
    <location>
        <begin position="25"/>
        <end position="36"/>
    </location>
</feature>
<organism evidence="2 3">
    <name type="scientific">Kribbella sindirgiensis</name>
    <dbReference type="NCBI Taxonomy" id="1124744"/>
    <lineage>
        <taxon>Bacteria</taxon>
        <taxon>Bacillati</taxon>
        <taxon>Actinomycetota</taxon>
        <taxon>Actinomycetes</taxon>
        <taxon>Propionibacteriales</taxon>
        <taxon>Kribbellaceae</taxon>
        <taxon>Kribbella</taxon>
    </lineage>
</organism>
<proteinExistence type="predicted"/>